<name>A0AAV5FPZ7_ELECO</name>
<gene>
    <name evidence="3" type="primary">gb25744</name>
    <name evidence="3" type="ORF">PR202_gb25744</name>
</gene>
<dbReference type="CDD" id="cd06222">
    <property type="entry name" value="RNase_H_like"/>
    <property type="match status" value="1"/>
</dbReference>
<reference evidence="3" key="1">
    <citation type="journal article" date="2018" name="DNA Res.">
        <title>Multiple hybrid de novo genome assembly of finger millet, an orphan allotetraploid crop.</title>
        <authorList>
            <person name="Hatakeyama M."/>
            <person name="Aluri S."/>
            <person name="Balachadran M.T."/>
            <person name="Sivarajan S.R."/>
            <person name="Patrignani A."/>
            <person name="Gruter S."/>
            <person name="Poveda L."/>
            <person name="Shimizu-Inatsugi R."/>
            <person name="Baeten J."/>
            <person name="Francoijs K.J."/>
            <person name="Nataraja K.N."/>
            <person name="Reddy Y.A.N."/>
            <person name="Phadnis S."/>
            <person name="Ravikumar R.L."/>
            <person name="Schlapbach R."/>
            <person name="Sreeman S.M."/>
            <person name="Shimizu K.K."/>
        </authorList>
    </citation>
    <scope>NUCLEOTIDE SEQUENCE</scope>
</reference>
<feature type="region of interest" description="Disordered" evidence="1">
    <location>
        <begin position="1"/>
        <end position="24"/>
    </location>
</feature>
<comment type="caution">
    <text evidence="3">The sequence shown here is derived from an EMBL/GenBank/DDBJ whole genome shotgun (WGS) entry which is preliminary data.</text>
</comment>
<dbReference type="InterPro" id="IPR036397">
    <property type="entry name" value="RNaseH_sf"/>
</dbReference>
<reference evidence="3" key="2">
    <citation type="submission" date="2021-12" db="EMBL/GenBank/DDBJ databases">
        <title>Resequencing data analysis of finger millet.</title>
        <authorList>
            <person name="Hatakeyama M."/>
            <person name="Aluri S."/>
            <person name="Balachadran M.T."/>
            <person name="Sivarajan S.R."/>
            <person name="Poveda L."/>
            <person name="Shimizu-Inatsugi R."/>
            <person name="Schlapbach R."/>
            <person name="Sreeman S.M."/>
            <person name="Shimizu K.K."/>
        </authorList>
    </citation>
    <scope>NUCLEOTIDE SEQUENCE</scope>
</reference>
<keyword evidence="4" id="KW-1185">Reference proteome</keyword>
<dbReference type="EMBL" id="BQKI01000091">
    <property type="protein sequence ID" value="GJN36845.1"/>
    <property type="molecule type" value="Genomic_DNA"/>
</dbReference>
<dbReference type="Proteomes" id="UP001054889">
    <property type="component" value="Unassembled WGS sequence"/>
</dbReference>
<dbReference type="AlphaFoldDB" id="A0AAV5FPZ7"/>
<dbReference type="SUPFAM" id="SSF53098">
    <property type="entry name" value="Ribonuclease H-like"/>
    <property type="match status" value="1"/>
</dbReference>
<organism evidence="3 4">
    <name type="scientific">Eleusine coracana subsp. coracana</name>
    <dbReference type="NCBI Taxonomy" id="191504"/>
    <lineage>
        <taxon>Eukaryota</taxon>
        <taxon>Viridiplantae</taxon>
        <taxon>Streptophyta</taxon>
        <taxon>Embryophyta</taxon>
        <taxon>Tracheophyta</taxon>
        <taxon>Spermatophyta</taxon>
        <taxon>Magnoliopsida</taxon>
        <taxon>Liliopsida</taxon>
        <taxon>Poales</taxon>
        <taxon>Poaceae</taxon>
        <taxon>PACMAD clade</taxon>
        <taxon>Chloridoideae</taxon>
        <taxon>Cynodonteae</taxon>
        <taxon>Eleusininae</taxon>
        <taxon>Eleusine</taxon>
    </lineage>
</organism>
<dbReference type="GO" id="GO:0004523">
    <property type="term" value="F:RNA-DNA hybrid ribonuclease activity"/>
    <property type="evidence" value="ECO:0007669"/>
    <property type="project" value="InterPro"/>
</dbReference>
<evidence type="ECO:0000313" key="4">
    <source>
        <dbReference type="Proteomes" id="UP001054889"/>
    </source>
</evidence>
<evidence type="ECO:0000313" key="3">
    <source>
        <dbReference type="EMBL" id="GJN36845.1"/>
    </source>
</evidence>
<accession>A0AAV5FPZ7</accession>
<dbReference type="PANTHER" id="PTHR47074:SF73">
    <property type="entry name" value="OS04G0448401 PROTEIN"/>
    <property type="match status" value="1"/>
</dbReference>
<proteinExistence type="predicted"/>
<feature type="domain" description="RNase H type-1" evidence="2">
    <location>
        <begin position="31"/>
        <end position="152"/>
    </location>
</feature>
<sequence length="182" mass="19814">MSYAGTAGGDQSKGTSARWSRPRPGRVKVNAAAAFFPDTSSTGVGVVARDERGEVILASGRALFNCADAEEAECLACKEGLNLAMQWIPQPITLEMDCRSVCSALTSDKENRSRIALLLREIKELAVELREVEFIHCYRSQNMVSHVLGNRACVDSFAKVWLHAAPEFVATALAMDCNMSEN</sequence>
<dbReference type="InterPro" id="IPR002156">
    <property type="entry name" value="RNaseH_domain"/>
</dbReference>
<evidence type="ECO:0000259" key="2">
    <source>
        <dbReference type="Pfam" id="PF13456"/>
    </source>
</evidence>
<dbReference type="GO" id="GO:0003676">
    <property type="term" value="F:nucleic acid binding"/>
    <property type="evidence" value="ECO:0007669"/>
    <property type="project" value="InterPro"/>
</dbReference>
<evidence type="ECO:0000256" key="1">
    <source>
        <dbReference type="SAM" id="MobiDB-lite"/>
    </source>
</evidence>
<dbReference type="Pfam" id="PF13456">
    <property type="entry name" value="RVT_3"/>
    <property type="match status" value="1"/>
</dbReference>
<dbReference type="InterPro" id="IPR012337">
    <property type="entry name" value="RNaseH-like_sf"/>
</dbReference>
<dbReference type="PANTHER" id="PTHR47074">
    <property type="entry name" value="BNAC02G40300D PROTEIN"/>
    <property type="match status" value="1"/>
</dbReference>
<protein>
    <recommendedName>
        <fullName evidence="2">RNase H type-1 domain-containing protein</fullName>
    </recommendedName>
</protein>
<dbReference type="Gene3D" id="3.30.420.10">
    <property type="entry name" value="Ribonuclease H-like superfamily/Ribonuclease H"/>
    <property type="match status" value="1"/>
</dbReference>
<dbReference type="InterPro" id="IPR044730">
    <property type="entry name" value="RNase_H-like_dom_plant"/>
</dbReference>
<dbReference type="InterPro" id="IPR052929">
    <property type="entry name" value="RNase_H-like_EbsB-rel"/>
</dbReference>